<evidence type="ECO:0000313" key="2">
    <source>
        <dbReference type="Proteomes" id="UP001060215"/>
    </source>
</evidence>
<protein>
    <submittedName>
        <fullName evidence="1">Uncharacterized protein</fullName>
    </submittedName>
</protein>
<keyword evidence="2" id="KW-1185">Reference proteome</keyword>
<sequence length="1340" mass="147648">MSPALPDSTASPANTAHQLKNPNRNGQISTPFSLYTCGFSSYNQSNIMNSSNSNTDPSDIGLNNPRLGSGKPEFGSALGRSKPRMVKLRRHTASNHPRSTPSSETGNIDPGFNPFRPVSDNSISSFSQMEMGSSFSGNLNFRNVANEDFVFGASREKLTTNLDSKVGNSSGFVENIFLDDMRKLKIGHEQEFVSNINPSLNLNASDRDSSSHAKLPDEMRKLNIEGSSNMESSKNVKNVNSNLNAHNMTHFMFGSGNNVTNSFGTGVASELPTELKKLNIKDAGEVDGSNLNCSADDKKSAFGDINKCNNSLDGSSANMLPDKMKNLNMKDSVNTYVGEKEEVNFTSSDKSGFVFRSTRGDSGSFEGRAENMLLDEMGKLKIAKEAGDNNYQRQAGFGSSTPFAKDNLGNLGDKKFPDFRSSIPAEFTFQAGLQGQSFSGSQVPQEVFTCVDKKLEFSAKRESIKDARSKKKRGKLRIPTPVQPWLGQDFSSRKSSSQERADLFESYSPMDVSPYQETLADNRGSRETSVTSEEAFHLYVDNASSKSHLTVSNDAADEDLVVATQCLDINEGDVKCTETKVEGSQYMFGKGPVAEGPSGEPALGSETDSFQSAAEQLDYSTDTFVTAADSEVSSSLRIENQDIDGKMQFSFASASEDGSFTFAASSSAQGQSSAAMHHHKKKNRIKVVNESYSSLPNTKVPHTASSTQFFPHSESSSLLSPRRGQKDLPISFSKKGDRSNFEVVKEQETKQETISTPAASIATQEACEKWRLRGNQAYGNGDMSRAEDYYTQGVNCVPQNENSRGCLRALMLCYSNRAATRMSLGKMREALADCMKAAVIDPNFVRVQVRAANCYLALGEVEDASIHFIKCFQSGSDACVDRKLVLEASEGLEKVQKVSECMKQSAEHLQRRTSSDAESALGLISEALMISSQCEKLFEMKADALFMLRKYEEMIQLCEQTLGSAEMNCSAVVSADGHITNLDSSDVRKPPSFRLWRWRLIIQSYFYLGRLEEALEFLKKQEESVSTTEENGCKTLESLIPLAATIRELVLHKASGNEAFQSGRHAEAVERYTASLSCTVESRPFAAVCFCNRAAAYKAMGQIIDAIADCSLAIALDGNYLKAISRRSTLFEMIRDYEQATMDLQRLVSLLMKQVEDKANQSSASDRMSSANELRQAQQRLSIMEEEARKEIPLNMYLILGVDPSVTASEIKKAYRKAALRHHPDKAGQSLTRSENGDDGLWKEVVDNVHKDADRLFKMIGEAYAVLSDPTKRSRYDLEEEMRNTQKRGGGGSSSKMHADAQNYPFERSSSNRRQWREVWGSHGNSQPRGSETTRPSRFS</sequence>
<proteinExistence type="predicted"/>
<name>A0ACC0F2Q9_9ERIC</name>
<dbReference type="EMBL" id="CM045768">
    <property type="protein sequence ID" value="KAI7982795.1"/>
    <property type="molecule type" value="Genomic_DNA"/>
</dbReference>
<organism evidence="1 2">
    <name type="scientific">Camellia lanceoleosa</name>
    <dbReference type="NCBI Taxonomy" id="1840588"/>
    <lineage>
        <taxon>Eukaryota</taxon>
        <taxon>Viridiplantae</taxon>
        <taxon>Streptophyta</taxon>
        <taxon>Embryophyta</taxon>
        <taxon>Tracheophyta</taxon>
        <taxon>Spermatophyta</taxon>
        <taxon>Magnoliopsida</taxon>
        <taxon>eudicotyledons</taxon>
        <taxon>Gunneridae</taxon>
        <taxon>Pentapetalae</taxon>
        <taxon>asterids</taxon>
        <taxon>Ericales</taxon>
        <taxon>Theaceae</taxon>
        <taxon>Camellia</taxon>
    </lineage>
</organism>
<gene>
    <name evidence="1" type="ORF">LOK49_LG15G02198</name>
</gene>
<evidence type="ECO:0000313" key="1">
    <source>
        <dbReference type="EMBL" id="KAI7982795.1"/>
    </source>
</evidence>
<comment type="caution">
    <text evidence="1">The sequence shown here is derived from an EMBL/GenBank/DDBJ whole genome shotgun (WGS) entry which is preliminary data.</text>
</comment>
<accession>A0ACC0F2Q9</accession>
<reference evidence="1 2" key="1">
    <citation type="journal article" date="2022" name="Plant J.">
        <title>Chromosome-level genome of Camellia lanceoleosa provides a valuable resource for understanding genome evolution and self-incompatibility.</title>
        <authorList>
            <person name="Gong W."/>
            <person name="Xiao S."/>
            <person name="Wang L."/>
            <person name="Liao Z."/>
            <person name="Chang Y."/>
            <person name="Mo W."/>
            <person name="Hu G."/>
            <person name="Li W."/>
            <person name="Zhao G."/>
            <person name="Zhu H."/>
            <person name="Hu X."/>
            <person name="Ji K."/>
            <person name="Xiang X."/>
            <person name="Song Q."/>
            <person name="Yuan D."/>
            <person name="Jin S."/>
            <person name="Zhang L."/>
        </authorList>
    </citation>
    <scope>NUCLEOTIDE SEQUENCE [LARGE SCALE GENOMIC DNA]</scope>
    <source>
        <strain evidence="1">SQ_2022a</strain>
    </source>
</reference>
<dbReference type="Proteomes" id="UP001060215">
    <property type="component" value="Chromosome 11"/>
</dbReference>